<proteinExistence type="inferred from homology"/>
<keyword evidence="12" id="KW-1185">Reference proteome</keyword>
<name>A0ABZ0ISH9_9BACT</name>
<dbReference type="PROSITE" id="PS00143">
    <property type="entry name" value="INSULINASE"/>
    <property type="match status" value="1"/>
</dbReference>
<feature type="domain" description="Peptidase M16 N-terminal" evidence="9">
    <location>
        <begin position="61"/>
        <end position="107"/>
    </location>
</feature>
<evidence type="ECO:0000256" key="3">
    <source>
        <dbReference type="ARBA" id="ARBA00022670"/>
    </source>
</evidence>
<evidence type="ECO:0000313" key="11">
    <source>
        <dbReference type="EMBL" id="WOK06910.1"/>
    </source>
</evidence>
<dbReference type="PANTHER" id="PTHR43690">
    <property type="entry name" value="NARDILYSIN"/>
    <property type="match status" value="1"/>
</dbReference>
<sequence length="668" mass="76140">MKTKLGIIICLLALAACTQNKETNYEIKKAESGGFTYEYVDGDPLKTRIYTLSNGLKVYLSDYKNEPRIQTAIAVKAGGKNDPADNTGLAHYLEHMMFKGTATFGTQDWETESVLVDSVEALFNQYKEISDPEERKKHYRIIDQVSIEASKYAIANEYDKMVSGIGAKGTNAYTTNDRTVYINDIPANQLENWLKIESNRFQMIVNRLFHTELEAVYEEKNRSLDSDIWKGFEAMLSALFKEHPYGTQTVIGTIDHLKNPSITEIKNYFYKYYVPNNVGICLSGDLDLDATITLIDKYFGSWKPNETLPTWTPVQEAPLTAPIVTEVLGPDAERIMMGFRLPGRSSRDYIMVRLIDNILANSQAGLVDLDLVKQQKVLEASTFVYDMNDYSMQVLMASPKDGQTLDQLRDLFLEELEKIKTGNFDDWLISAVVNDLKKNQLNQHQYNWARSNDLVVAFTSNMPWGDFVSEFDRMSKVTKEDVMVYAKANFGDNYALVYKRTGKDPNAQQVEKPEITKVELNREAKSPFHEAIINSEPPKLKPLFVDYDKDIEELTMKNDLEVLYTQNDENDLFRLYYKADFGTNIDPKIKVAVDYLEFVGTPTYTAEEIQKELFKLGCNFSVFSSAEESYVMLTGLSENMEKAMVIFEDLLANAQPDEEALAKLKEGY</sequence>
<evidence type="ECO:0000256" key="7">
    <source>
        <dbReference type="ARBA" id="ARBA00023049"/>
    </source>
</evidence>
<keyword evidence="5" id="KW-0378">Hydrolase</keyword>
<accession>A0ABZ0ISH9</accession>
<keyword evidence="3" id="KW-0645">Protease</keyword>
<protein>
    <submittedName>
        <fullName evidence="11">Insulinase family protein</fullName>
    </submittedName>
</protein>
<evidence type="ECO:0000256" key="1">
    <source>
        <dbReference type="ARBA" id="ARBA00001947"/>
    </source>
</evidence>
<dbReference type="Pfam" id="PF05193">
    <property type="entry name" value="Peptidase_M16_C"/>
    <property type="match status" value="1"/>
</dbReference>
<evidence type="ECO:0000313" key="12">
    <source>
        <dbReference type="Proteomes" id="UP001302349"/>
    </source>
</evidence>
<dbReference type="Proteomes" id="UP001302349">
    <property type="component" value="Chromosome"/>
</dbReference>
<dbReference type="InterPro" id="IPR011765">
    <property type="entry name" value="Pept_M16_N"/>
</dbReference>
<dbReference type="PROSITE" id="PS51257">
    <property type="entry name" value="PROKAR_LIPOPROTEIN"/>
    <property type="match status" value="1"/>
</dbReference>
<dbReference type="InterPro" id="IPR007863">
    <property type="entry name" value="Peptidase_M16_C"/>
</dbReference>
<dbReference type="RefSeq" id="WP_317489603.1">
    <property type="nucleotide sequence ID" value="NZ_CP136051.1"/>
</dbReference>
<comment type="similarity">
    <text evidence="2 8">Belongs to the peptidase M16 family.</text>
</comment>
<keyword evidence="6" id="KW-0862">Zinc</keyword>
<keyword evidence="4" id="KW-0479">Metal-binding</keyword>
<feature type="domain" description="Peptidase M16 N-terminal" evidence="9">
    <location>
        <begin position="596"/>
        <end position="663"/>
    </location>
</feature>
<dbReference type="EMBL" id="CP136051">
    <property type="protein sequence ID" value="WOK06910.1"/>
    <property type="molecule type" value="Genomic_DNA"/>
</dbReference>
<evidence type="ECO:0000256" key="5">
    <source>
        <dbReference type="ARBA" id="ARBA00022801"/>
    </source>
</evidence>
<evidence type="ECO:0000259" key="9">
    <source>
        <dbReference type="Pfam" id="PF00675"/>
    </source>
</evidence>
<keyword evidence="7" id="KW-0482">Metalloprotease</keyword>
<dbReference type="InterPro" id="IPR001431">
    <property type="entry name" value="Pept_M16_Zn_BS"/>
</dbReference>
<gene>
    <name evidence="11" type="ORF">RT717_27965</name>
</gene>
<evidence type="ECO:0000256" key="2">
    <source>
        <dbReference type="ARBA" id="ARBA00007261"/>
    </source>
</evidence>
<evidence type="ECO:0000256" key="6">
    <source>
        <dbReference type="ARBA" id="ARBA00022833"/>
    </source>
</evidence>
<evidence type="ECO:0000259" key="10">
    <source>
        <dbReference type="Pfam" id="PF05193"/>
    </source>
</evidence>
<feature type="domain" description="Peptidase M16 C-terminal" evidence="10">
    <location>
        <begin position="263"/>
        <end position="434"/>
    </location>
</feature>
<reference evidence="11 12" key="1">
    <citation type="journal article" date="2023" name="Microbiol. Resour. Announc.">
        <title>Complete Genome Sequence of Imperialibacter roseus strain P4T.</title>
        <authorList>
            <person name="Tizabi D.R."/>
            <person name="Bachvaroff T."/>
            <person name="Hill R.T."/>
        </authorList>
    </citation>
    <scope>NUCLEOTIDE SEQUENCE [LARGE SCALE GENOMIC DNA]</scope>
    <source>
        <strain evidence="11 12">P4T</strain>
    </source>
</reference>
<dbReference type="SUPFAM" id="SSF63411">
    <property type="entry name" value="LuxS/MPP-like metallohydrolase"/>
    <property type="match status" value="3"/>
</dbReference>
<dbReference type="InterPro" id="IPR011249">
    <property type="entry name" value="Metalloenz_LuxS/M16"/>
</dbReference>
<dbReference type="Pfam" id="PF00675">
    <property type="entry name" value="Peptidase_M16"/>
    <property type="match status" value="2"/>
</dbReference>
<dbReference type="PANTHER" id="PTHR43690:SF17">
    <property type="entry name" value="PROTEIN YHJJ"/>
    <property type="match status" value="1"/>
</dbReference>
<dbReference type="InterPro" id="IPR050626">
    <property type="entry name" value="Peptidase_M16"/>
</dbReference>
<comment type="cofactor">
    <cofactor evidence="1">
        <name>Zn(2+)</name>
        <dbReference type="ChEBI" id="CHEBI:29105"/>
    </cofactor>
</comment>
<dbReference type="Gene3D" id="3.30.830.10">
    <property type="entry name" value="Metalloenzyme, LuxS/M16 peptidase-like"/>
    <property type="match status" value="3"/>
</dbReference>
<organism evidence="11 12">
    <name type="scientific">Imperialibacter roseus</name>
    <dbReference type="NCBI Taxonomy" id="1324217"/>
    <lineage>
        <taxon>Bacteria</taxon>
        <taxon>Pseudomonadati</taxon>
        <taxon>Bacteroidota</taxon>
        <taxon>Cytophagia</taxon>
        <taxon>Cytophagales</taxon>
        <taxon>Flammeovirgaceae</taxon>
        <taxon>Imperialibacter</taxon>
    </lineage>
</organism>
<evidence type="ECO:0000256" key="8">
    <source>
        <dbReference type="RuleBase" id="RU004447"/>
    </source>
</evidence>
<evidence type="ECO:0000256" key="4">
    <source>
        <dbReference type="ARBA" id="ARBA00022723"/>
    </source>
</evidence>